<dbReference type="EMBL" id="JAHXRI010000006">
    <property type="protein sequence ID" value="MBZ1350353.1"/>
    <property type="molecule type" value="Genomic_DNA"/>
</dbReference>
<gene>
    <name evidence="6" type="ORF">KZZ10_06810</name>
</gene>
<evidence type="ECO:0000313" key="6">
    <source>
        <dbReference type="EMBL" id="MBZ1350353.1"/>
    </source>
</evidence>
<evidence type="ECO:0000256" key="2">
    <source>
        <dbReference type="ARBA" id="ARBA00023125"/>
    </source>
</evidence>
<protein>
    <submittedName>
        <fullName evidence="6">Helix-turn-helix transcriptional regulator</fullName>
    </submittedName>
</protein>
<reference evidence="6" key="1">
    <citation type="submission" date="2021-07" db="EMBL/GenBank/DDBJ databases">
        <title>New genus and species of the family Alcaligenaceae.</title>
        <authorList>
            <person name="Hahn M.W."/>
        </authorList>
    </citation>
    <scope>NUCLEOTIDE SEQUENCE</scope>
    <source>
        <strain evidence="6">LF4-65</strain>
    </source>
</reference>
<feature type="region of interest" description="Disordered" evidence="4">
    <location>
        <begin position="72"/>
        <end position="93"/>
    </location>
</feature>
<dbReference type="SMART" id="SM00421">
    <property type="entry name" value="HTH_LUXR"/>
    <property type="match status" value="1"/>
</dbReference>
<keyword evidence="7" id="KW-1185">Reference proteome</keyword>
<dbReference type="GO" id="GO:0006355">
    <property type="term" value="P:regulation of DNA-templated transcription"/>
    <property type="evidence" value="ECO:0007669"/>
    <property type="project" value="InterPro"/>
</dbReference>
<evidence type="ECO:0000256" key="3">
    <source>
        <dbReference type="ARBA" id="ARBA00023163"/>
    </source>
</evidence>
<dbReference type="PRINTS" id="PR00038">
    <property type="entry name" value="HTHLUXR"/>
</dbReference>
<organism evidence="6 7">
    <name type="scientific">Zwartia hollandica</name>
    <dbReference type="NCBI Taxonomy" id="324606"/>
    <lineage>
        <taxon>Bacteria</taxon>
        <taxon>Pseudomonadati</taxon>
        <taxon>Pseudomonadota</taxon>
        <taxon>Betaproteobacteria</taxon>
        <taxon>Burkholderiales</taxon>
        <taxon>Alcaligenaceae</taxon>
        <taxon>Zwartia</taxon>
    </lineage>
</organism>
<dbReference type="InterPro" id="IPR016032">
    <property type="entry name" value="Sig_transdc_resp-reg_C-effctor"/>
</dbReference>
<keyword evidence="2" id="KW-0238">DNA-binding</keyword>
<dbReference type="PANTHER" id="PTHR44688">
    <property type="entry name" value="DNA-BINDING TRANSCRIPTIONAL ACTIVATOR DEVR_DOSR"/>
    <property type="match status" value="1"/>
</dbReference>
<dbReference type="InterPro" id="IPR036388">
    <property type="entry name" value="WH-like_DNA-bd_sf"/>
</dbReference>
<dbReference type="Gene3D" id="1.10.10.10">
    <property type="entry name" value="Winged helix-like DNA-binding domain superfamily/Winged helix DNA-binding domain"/>
    <property type="match status" value="1"/>
</dbReference>
<dbReference type="PROSITE" id="PS50043">
    <property type="entry name" value="HTH_LUXR_2"/>
    <property type="match status" value="1"/>
</dbReference>
<proteinExistence type="predicted"/>
<accession>A0A953N9B0</accession>
<dbReference type="PANTHER" id="PTHR44688:SF16">
    <property type="entry name" value="DNA-BINDING TRANSCRIPTIONAL ACTIVATOR DEVR_DOSR"/>
    <property type="match status" value="1"/>
</dbReference>
<dbReference type="InterPro" id="IPR000792">
    <property type="entry name" value="Tscrpt_reg_LuxR_C"/>
</dbReference>
<keyword evidence="1" id="KW-0805">Transcription regulation</keyword>
<comment type="caution">
    <text evidence="6">The sequence shown here is derived from an EMBL/GenBank/DDBJ whole genome shotgun (WGS) entry which is preliminary data.</text>
</comment>
<evidence type="ECO:0000259" key="5">
    <source>
        <dbReference type="PROSITE" id="PS50043"/>
    </source>
</evidence>
<dbReference type="SUPFAM" id="SSF46894">
    <property type="entry name" value="C-terminal effector domain of the bipartite response regulators"/>
    <property type="match status" value="1"/>
</dbReference>
<dbReference type="CDD" id="cd06170">
    <property type="entry name" value="LuxR_C_like"/>
    <property type="match status" value="1"/>
</dbReference>
<dbReference type="RefSeq" id="WP_259660731.1">
    <property type="nucleotide sequence ID" value="NZ_JAHXRI010000006.1"/>
</dbReference>
<name>A0A953N9B0_9BURK</name>
<dbReference type="AlphaFoldDB" id="A0A953N9B0"/>
<sequence length="93" mass="10207">MTKPRLTGREVQCLEWVSKGKTSWETGLILGLTERTVNFHLRNACAKLKVYGRQAGVAQALRLGLLNGIPNDPEHTRLTSQANTPPNEAPTIA</sequence>
<dbReference type="Proteomes" id="UP000739565">
    <property type="component" value="Unassembled WGS sequence"/>
</dbReference>
<evidence type="ECO:0000313" key="7">
    <source>
        <dbReference type="Proteomes" id="UP000739565"/>
    </source>
</evidence>
<dbReference type="GO" id="GO:0003677">
    <property type="term" value="F:DNA binding"/>
    <property type="evidence" value="ECO:0007669"/>
    <property type="project" value="UniProtKB-KW"/>
</dbReference>
<keyword evidence="3" id="KW-0804">Transcription</keyword>
<evidence type="ECO:0000256" key="4">
    <source>
        <dbReference type="SAM" id="MobiDB-lite"/>
    </source>
</evidence>
<dbReference type="Pfam" id="PF00196">
    <property type="entry name" value="GerE"/>
    <property type="match status" value="1"/>
</dbReference>
<evidence type="ECO:0000256" key="1">
    <source>
        <dbReference type="ARBA" id="ARBA00023015"/>
    </source>
</evidence>
<feature type="domain" description="HTH luxR-type" evidence="5">
    <location>
        <begin position="1"/>
        <end position="64"/>
    </location>
</feature>